<keyword evidence="4 8" id="KW-0378">Hydrolase</keyword>
<proteinExistence type="inferred from homology"/>
<dbReference type="GO" id="GO:0003697">
    <property type="term" value="F:single-stranded DNA binding"/>
    <property type="evidence" value="ECO:0007669"/>
    <property type="project" value="InterPro"/>
</dbReference>
<accession>A0A7K3NQA3</accession>
<sequence>MCGRFALGIPRKKLAEEFGLDAVPEAPARYNIAPGQLVEAVVDAGFGRREMRLFRWGLVPSWSKEGSKGRGFVNARLETAAEKPSFRAAMRYRRCLLPASGFYEWQARPGGKQPWYFYRTDGRLAALAGLWERYEGAMGEIVESCAVLTTEADEAVSPVHERMPVAIEPKDYERWLDTAMRDGARAASIFRRPGPSIWAGHPVGPGVNRAAADEEQLILPLTMR</sequence>
<evidence type="ECO:0000256" key="7">
    <source>
        <dbReference type="ARBA" id="ARBA00023239"/>
    </source>
</evidence>
<evidence type="ECO:0000313" key="10">
    <source>
        <dbReference type="Proteomes" id="UP000469724"/>
    </source>
</evidence>
<keyword evidence="7" id="KW-0456">Lyase</keyword>
<evidence type="ECO:0000256" key="6">
    <source>
        <dbReference type="ARBA" id="ARBA00023125"/>
    </source>
</evidence>
<dbReference type="Proteomes" id="UP000469724">
    <property type="component" value="Unassembled WGS sequence"/>
</dbReference>
<dbReference type="GO" id="GO:0008233">
    <property type="term" value="F:peptidase activity"/>
    <property type="evidence" value="ECO:0007669"/>
    <property type="project" value="UniProtKB-KW"/>
</dbReference>
<gene>
    <name evidence="9" type="ORF">G3N56_16705</name>
</gene>
<evidence type="ECO:0000256" key="5">
    <source>
        <dbReference type="ARBA" id="ARBA00023124"/>
    </source>
</evidence>
<dbReference type="Gene3D" id="3.90.1680.10">
    <property type="entry name" value="SOS response associated peptidase-like"/>
    <property type="match status" value="1"/>
</dbReference>
<dbReference type="InterPro" id="IPR003738">
    <property type="entry name" value="SRAP"/>
</dbReference>
<evidence type="ECO:0000256" key="2">
    <source>
        <dbReference type="ARBA" id="ARBA00022670"/>
    </source>
</evidence>
<dbReference type="GO" id="GO:0016829">
    <property type="term" value="F:lyase activity"/>
    <property type="evidence" value="ECO:0007669"/>
    <property type="project" value="UniProtKB-KW"/>
</dbReference>
<comment type="caution">
    <text evidence="9">The sequence shown here is derived from an EMBL/GenBank/DDBJ whole genome shotgun (WGS) entry which is preliminary data.</text>
</comment>
<name>A0A7K3NQA3_9BACT</name>
<dbReference type="PANTHER" id="PTHR13604:SF0">
    <property type="entry name" value="ABASIC SITE PROCESSING PROTEIN HMCES"/>
    <property type="match status" value="1"/>
</dbReference>
<keyword evidence="3" id="KW-0227">DNA damage</keyword>
<dbReference type="RefSeq" id="WP_163303449.1">
    <property type="nucleotide sequence ID" value="NZ_JAAGRQ010000096.1"/>
</dbReference>
<dbReference type="EC" id="3.4.-.-" evidence="8"/>
<dbReference type="GO" id="GO:0106300">
    <property type="term" value="P:protein-DNA covalent cross-linking repair"/>
    <property type="evidence" value="ECO:0007669"/>
    <property type="project" value="InterPro"/>
</dbReference>
<dbReference type="AlphaFoldDB" id="A0A7K3NQA3"/>
<dbReference type="PANTHER" id="PTHR13604">
    <property type="entry name" value="DC12-RELATED"/>
    <property type="match status" value="1"/>
</dbReference>
<keyword evidence="10" id="KW-1185">Reference proteome</keyword>
<dbReference type="InterPro" id="IPR036590">
    <property type="entry name" value="SRAP-like"/>
</dbReference>
<protein>
    <recommendedName>
        <fullName evidence="8">Abasic site processing protein</fullName>
        <ecNumber evidence="8">3.4.-.-</ecNumber>
    </recommendedName>
</protein>
<keyword evidence="5" id="KW-0190">Covalent protein-DNA linkage</keyword>
<dbReference type="SUPFAM" id="SSF143081">
    <property type="entry name" value="BB1717-like"/>
    <property type="match status" value="1"/>
</dbReference>
<dbReference type="EMBL" id="JAAGRQ010000096">
    <property type="protein sequence ID" value="NDY58376.1"/>
    <property type="molecule type" value="Genomic_DNA"/>
</dbReference>
<evidence type="ECO:0000313" key="9">
    <source>
        <dbReference type="EMBL" id="NDY58376.1"/>
    </source>
</evidence>
<dbReference type="GO" id="GO:0006508">
    <property type="term" value="P:proteolysis"/>
    <property type="evidence" value="ECO:0007669"/>
    <property type="project" value="UniProtKB-KW"/>
</dbReference>
<reference evidence="9 10" key="1">
    <citation type="submission" date="2020-02" db="EMBL/GenBank/DDBJ databases">
        <title>Comparative genomics of sulfur disproportionating microorganisms.</title>
        <authorList>
            <person name="Ward L.M."/>
            <person name="Bertran E."/>
            <person name="Johnston D.T."/>
        </authorList>
    </citation>
    <scope>NUCLEOTIDE SEQUENCE [LARGE SCALE GENOMIC DNA]</scope>
    <source>
        <strain evidence="9 10">DSM 3696</strain>
    </source>
</reference>
<keyword evidence="2 8" id="KW-0645">Protease</keyword>
<organism evidence="9 10">
    <name type="scientific">Desulfolutivibrio sulfodismutans</name>
    <dbReference type="NCBI Taxonomy" id="63561"/>
    <lineage>
        <taxon>Bacteria</taxon>
        <taxon>Pseudomonadati</taxon>
        <taxon>Thermodesulfobacteriota</taxon>
        <taxon>Desulfovibrionia</taxon>
        <taxon>Desulfovibrionales</taxon>
        <taxon>Desulfovibrionaceae</taxon>
        <taxon>Desulfolutivibrio</taxon>
    </lineage>
</organism>
<keyword evidence="6" id="KW-0238">DNA-binding</keyword>
<evidence type="ECO:0000256" key="1">
    <source>
        <dbReference type="ARBA" id="ARBA00008136"/>
    </source>
</evidence>
<evidence type="ECO:0000256" key="3">
    <source>
        <dbReference type="ARBA" id="ARBA00022763"/>
    </source>
</evidence>
<evidence type="ECO:0000256" key="4">
    <source>
        <dbReference type="ARBA" id="ARBA00022801"/>
    </source>
</evidence>
<dbReference type="Pfam" id="PF02586">
    <property type="entry name" value="SRAP"/>
    <property type="match status" value="1"/>
</dbReference>
<comment type="similarity">
    <text evidence="1 8">Belongs to the SOS response-associated peptidase family.</text>
</comment>
<evidence type="ECO:0000256" key="8">
    <source>
        <dbReference type="RuleBase" id="RU364100"/>
    </source>
</evidence>